<protein>
    <submittedName>
        <fullName evidence="1">Centrosomal protein of 85 kDa</fullName>
    </submittedName>
</protein>
<name>A0A8J4TP12_CLAMG</name>
<gene>
    <name evidence="1" type="primary">Cep85</name>
    <name evidence="1" type="ORF">DAT39_008596</name>
</gene>
<sequence length="67" mass="7541">PDMWHHGPQSCDNSFIFGEMFLLKVQGLEEADIDAECGIWIEAKLILVLSNINLVNGAIIFETKYDS</sequence>
<comment type="caution">
    <text evidence="1">The sequence shown here is derived from an EMBL/GenBank/DDBJ whole genome shotgun (WGS) entry which is preliminary data.</text>
</comment>
<evidence type="ECO:0000313" key="1">
    <source>
        <dbReference type="EMBL" id="KAF5901691.1"/>
    </source>
</evidence>
<accession>A0A8J4TP12</accession>
<proteinExistence type="predicted"/>
<feature type="non-terminal residue" evidence="1">
    <location>
        <position position="1"/>
    </location>
</feature>
<organism evidence="1 2">
    <name type="scientific">Clarias magur</name>
    <name type="common">Asian catfish</name>
    <name type="synonym">Macropteronotus magur</name>
    <dbReference type="NCBI Taxonomy" id="1594786"/>
    <lineage>
        <taxon>Eukaryota</taxon>
        <taxon>Metazoa</taxon>
        <taxon>Chordata</taxon>
        <taxon>Craniata</taxon>
        <taxon>Vertebrata</taxon>
        <taxon>Euteleostomi</taxon>
        <taxon>Actinopterygii</taxon>
        <taxon>Neopterygii</taxon>
        <taxon>Teleostei</taxon>
        <taxon>Ostariophysi</taxon>
        <taxon>Siluriformes</taxon>
        <taxon>Clariidae</taxon>
        <taxon>Clarias</taxon>
    </lineage>
</organism>
<feature type="non-terminal residue" evidence="1">
    <location>
        <position position="67"/>
    </location>
</feature>
<keyword evidence="2" id="KW-1185">Reference proteome</keyword>
<reference evidence="1" key="1">
    <citation type="submission" date="2020-07" db="EMBL/GenBank/DDBJ databases">
        <title>Clarias magur genome sequencing, assembly and annotation.</title>
        <authorList>
            <person name="Kushwaha B."/>
            <person name="Kumar R."/>
            <person name="Das P."/>
            <person name="Joshi C.G."/>
            <person name="Kumar D."/>
            <person name="Nagpure N.S."/>
            <person name="Pandey M."/>
            <person name="Agarwal S."/>
            <person name="Srivastava S."/>
            <person name="Singh M."/>
            <person name="Sahoo L."/>
            <person name="Jayasankar P."/>
            <person name="Meher P.K."/>
            <person name="Koringa P.G."/>
            <person name="Iquebal M.A."/>
            <person name="Das S.P."/>
            <person name="Bit A."/>
            <person name="Patnaik S."/>
            <person name="Patel N."/>
            <person name="Shah T.M."/>
            <person name="Hinsu A."/>
            <person name="Jena J.K."/>
        </authorList>
    </citation>
    <scope>NUCLEOTIDE SEQUENCE</scope>
    <source>
        <strain evidence="1">CIFAMagur01</strain>
        <tissue evidence="1">Testis</tissue>
    </source>
</reference>
<evidence type="ECO:0000313" key="2">
    <source>
        <dbReference type="Proteomes" id="UP000727407"/>
    </source>
</evidence>
<dbReference type="EMBL" id="QNUK01000107">
    <property type="protein sequence ID" value="KAF5901691.1"/>
    <property type="molecule type" value="Genomic_DNA"/>
</dbReference>
<dbReference type="AlphaFoldDB" id="A0A8J4TP12"/>
<dbReference type="Proteomes" id="UP000727407">
    <property type="component" value="Unassembled WGS sequence"/>
</dbReference>